<evidence type="ECO:0000256" key="2">
    <source>
        <dbReference type="ARBA" id="ARBA00022723"/>
    </source>
</evidence>
<keyword evidence="4" id="KW-0560">Oxidoreductase</keyword>
<dbReference type="PANTHER" id="PTHR42813">
    <property type="entry name" value="ZINC-TYPE ALCOHOL DEHYDROGENASE-LIKE"/>
    <property type="match status" value="1"/>
</dbReference>
<comment type="caution">
    <text evidence="7">The sequence shown here is derived from an EMBL/GenBank/DDBJ whole genome shotgun (WGS) entry which is preliminary data.</text>
</comment>
<dbReference type="CDD" id="cd08287">
    <property type="entry name" value="FDH_like_ADH3"/>
    <property type="match status" value="1"/>
</dbReference>
<dbReference type="SMART" id="SM00829">
    <property type="entry name" value="PKS_ER"/>
    <property type="match status" value="1"/>
</dbReference>
<dbReference type="InterPro" id="IPR002328">
    <property type="entry name" value="ADH_Zn_CS"/>
</dbReference>
<evidence type="ECO:0000259" key="6">
    <source>
        <dbReference type="SMART" id="SM00829"/>
    </source>
</evidence>
<keyword evidence="8" id="KW-1185">Reference proteome</keyword>
<accession>A0ABV1W4Q2</accession>
<keyword evidence="3 5" id="KW-0862">Zinc</keyword>
<organism evidence="7 8">
    <name type="scientific">Streptomyces carpinensis</name>
    <dbReference type="NCBI Taxonomy" id="66369"/>
    <lineage>
        <taxon>Bacteria</taxon>
        <taxon>Bacillati</taxon>
        <taxon>Actinomycetota</taxon>
        <taxon>Actinomycetes</taxon>
        <taxon>Kitasatosporales</taxon>
        <taxon>Streptomycetaceae</taxon>
        <taxon>Streptomyces</taxon>
    </lineage>
</organism>
<sequence>MRGAVIHAPGDVRFETLDDPKILRPTDAIIRTAVTCVCGSDLWPWRGLDATDQAHPMGHEYVGFVEEVGAEVTSVRPGQFVVGSFATSDNTCANCRNGFQSNCLNREFMSTCQADYVRIPNAQGTLVATDEVPGEEFWPGLLAVSDVMGTGWYAAEAAEVKPGSTAVVVGDGAVGLCAVIAAKEMGAERIIAMSRHESRQKLAREFGATDIVAERGEEGVARIKEMTGGIGADAVLECVGTAQAMQQALRSARPGGNVGFVGVPHDVAVDGQELFFSHVGLRGGPAPVRRYLPDLIDRVLTGRIDPGRVFDLTLPLEQVAEGYQAMDERRAIKTLLTP</sequence>
<protein>
    <submittedName>
        <fullName evidence="7">Zinc-dependent alcohol dehydrogenase family protein</fullName>
    </submittedName>
</protein>
<dbReference type="InterPro" id="IPR013149">
    <property type="entry name" value="ADH-like_C"/>
</dbReference>
<dbReference type="PANTHER" id="PTHR42813:SF2">
    <property type="entry name" value="DEHYDROGENASE, ZINC-CONTAINING, PUTATIVE (AFU_ORTHOLOGUE AFUA_2G02810)-RELATED"/>
    <property type="match status" value="1"/>
</dbReference>
<dbReference type="SUPFAM" id="SSF50129">
    <property type="entry name" value="GroES-like"/>
    <property type="match status" value="1"/>
</dbReference>
<evidence type="ECO:0000313" key="7">
    <source>
        <dbReference type="EMBL" id="MER6979168.1"/>
    </source>
</evidence>
<gene>
    <name evidence="7" type="ORF">ABT317_19795</name>
</gene>
<dbReference type="Pfam" id="PF00107">
    <property type="entry name" value="ADH_zinc_N"/>
    <property type="match status" value="1"/>
</dbReference>
<comment type="similarity">
    <text evidence="5">Belongs to the zinc-containing alcohol dehydrogenase family.</text>
</comment>
<dbReference type="SUPFAM" id="SSF51735">
    <property type="entry name" value="NAD(P)-binding Rossmann-fold domains"/>
    <property type="match status" value="1"/>
</dbReference>
<dbReference type="Proteomes" id="UP001458415">
    <property type="component" value="Unassembled WGS sequence"/>
</dbReference>
<dbReference type="InterPro" id="IPR020843">
    <property type="entry name" value="ER"/>
</dbReference>
<evidence type="ECO:0000256" key="1">
    <source>
        <dbReference type="ARBA" id="ARBA00001947"/>
    </source>
</evidence>
<dbReference type="InterPro" id="IPR036291">
    <property type="entry name" value="NAD(P)-bd_dom_sf"/>
</dbReference>
<dbReference type="Gene3D" id="3.90.180.10">
    <property type="entry name" value="Medium-chain alcohol dehydrogenases, catalytic domain"/>
    <property type="match status" value="1"/>
</dbReference>
<feature type="domain" description="Enoyl reductase (ER)" evidence="6">
    <location>
        <begin position="10"/>
        <end position="336"/>
    </location>
</feature>
<evidence type="ECO:0000313" key="8">
    <source>
        <dbReference type="Proteomes" id="UP001458415"/>
    </source>
</evidence>
<evidence type="ECO:0000256" key="4">
    <source>
        <dbReference type="ARBA" id="ARBA00023002"/>
    </source>
</evidence>
<dbReference type="Pfam" id="PF08240">
    <property type="entry name" value="ADH_N"/>
    <property type="match status" value="1"/>
</dbReference>
<evidence type="ECO:0000256" key="5">
    <source>
        <dbReference type="RuleBase" id="RU361277"/>
    </source>
</evidence>
<reference evidence="7 8" key="1">
    <citation type="submission" date="2024-06" db="EMBL/GenBank/DDBJ databases">
        <title>The Natural Products Discovery Center: Release of the First 8490 Sequenced Strains for Exploring Actinobacteria Biosynthetic Diversity.</title>
        <authorList>
            <person name="Kalkreuter E."/>
            <person name="Kautsar S.A."/>
            <person name="Yang D."/>
            <person name="Bader C.D."/>
            <person name="Teijaro C.N."/>
            <person name="Fluegel L."/>
            <person name="Davis C.M."/>
            <person name="Simpson J.R."/>
            <person name="Lauterbach L."/>
            <person name="Steele A.D."/>
            <person name="Gui C."/>
            <person name="Meng S."/>
            <person name="Li G."/>
            <person name="Viehrig K."/>
            <person name="Ye F."/>
            <person name="Su P."/>
            <person name="Kiefer A.F."/>
            <person name="Nichols A."/>
            <person name="Cepeda A.J."/>
            <person name="Yan W."/>
            <person name="Fan B."/>
            <person name="Jiang Y."/>
            <person name="Adhikari A."/>
            <person name="Zheng C.-J."/>
            <person name="Schuster L."/>
            <person name="Cowan T.M."/>
            <person name="Smanski M.J."/>
            <person name="Chevrette M.G."/>
            <person name="De Carvalho L.P.S."/>
            <person name="Shen B."/>
        </authorList>
    </citation>
    <scope>NUCLEOTIDE SEQUENCE [LARGE SCALE GENOMIC DNA]</scope>
    <source>
        <strain evidence="7 8">NPDC000634</strain>
    </source>
</reference>
<dbReference type="PROSITE" id="PS00059">
    <property type="entry name" value="ADH_ZINC"/>
    <property type="match status" value="1"/>
</dbReference>
<keyword evidence="2 5" id="KW-0479">Metal-binding</keyword>
<dbReference type="Gene3D" id="3.40.50.720">
    <property type="entry name" value="NAD(P)-binding Rossmann-like Domain"/>
    <property type="match status" value="1"/>
</dbReference>
<dbReference type="InterPro" id="IPR013154">
    <property type="entry name" value="ADH-like_N"/>
</dbReference>
<evidence type="ECO:0000256" key="3">
    <source>
        <dbReference type="ARBA" id="ARBA00022833"/>
    </source>
</evidence>
<dbReference type="InterPro" id="IPR011032">
    <property type="entry name" value="GroES-like_sf"/>
</dbReference>
<name>A0ABV1W4Q2_9ACTN</name>
<dbReference type="EMBL" id="JBEPCU010000329">
    <property type="protein sequence ID" value="MER6979168.1"/>
    <property type="molecule type" value="Genomic_DNA"/>
</dbReference>
<comment type="cofactor">
    <cofactor evidence="1 5">
        <name>Zn(2+)</name>
        <dbReference type="ChEBI" id="CHEBI:29105"/>
    </cofactor>
</comment>
<proteinExistence type="inferred from homology"/>